<evidence type="ECO:0000313" key="1">
    <source>
        <dbReference type="EMBL" id="JAQ46946.1"/>
    </source>
</evidence>
<accession>A0A146PTN6</accession>
<dbReference type="EMBL" id="GCES01139376">
    <property type="protein sequence ID" value="JAQ46946.1"/>
    <property type="molecule type" value="Transcribed_RNA"/>
</dbReference>
<organism evidence="1">
    <name type="scientific">Fundulus heteroclitus</name>
    <name type="common">Killifish</name>
    <name type="synonym">Mummichog</name>
    <dbReference type="NCBI Taxonomy" id="8078"/>
    <lineage>
        <taxon>Eukaryota</taxon>
        <taxon>Metazoa</taxon>
        <taxon>Chordata</taxon>
        <taxon>Craniata</taxon>
        <taxon>Vertebrata</taxon>
        <taxon>Euteleostomi</taxon>
        <taxon>Actinopterygii</taxon>
        <taxon>Neopterygii</taxon>
        <taxon>Teleostei</taxon>
        <taxon>Neoteleostei</taxon>
        <taxon>Acanthomorphata</taxon>
        <taxon>Ovalentaria</taxon>
        <taxon>Atherinomorphae</taxon>
        <taxon>Cyprinodontiformes</taxon>
        <taxon>Fundulidae</taxon>
        <taxon>Fundulus</taxon>
    </lineage>
</organism>
<proteinExistence type="predicted"/>
<protein>
    <submittedName>
        <fullName evidence="1">Uncharacterized protein</fullName>
    </submittedName>
</protein>
<reference evidence="1" key="1">
    <citation type="submission" date="2015-01" db="EMBL/GenBank/DDBJ databases">
        <title>EvidentialGene: Evidence-directed Construction of Complete mRNA Transcriptomes without Genomes.</title>
        <authorList>
            <person name="Gilbert D.G."/>
        </authorList>
    </citation>
    <scope>NUCLEOTIDE SEQUENCE</scope>
</reference>
<name>A0A146PTN6_FUNHE</name>
<dbReference type="AlphaFoldDB" id="A0A146PTN6"/>
<sequence length="75" mass="8597">MGTDHTSTNTNLHPLMKFYTPYQLAAVMHLKVVHQLPLNEKKWKKKAADLLSLLSPNGRVCSSFIWGFRFVLVNL</sequence>
<dbReference type="EMBL" id="GCES01125342">
    <property type="protein sequence ID" value="JAQ60980.1"/>
    <property type="molecule type" value="Transcribed_RNA"/>
</dbReference>